<dbReference type="Proteomes" id="UP000050465">
    <property type="component" value="Unassembled WGS sequence"/>
</dbReference>
<evidence type="ECO:0000313" key="3">
    <source>
        <dbReference type="EMBL" id="KPQ35384.1"/>
    </source>
</evidence>
<evidence type="ECO:0000259" key="2">
    <source>
        <dbReference type="SMART" id="SM00834"/>
    </source>
</evidence>
<name>A0A0P7ZQH6_9CYAN</name>
<gene>
    <name evidence="3" type="ORF">HLUCCA11_10505</name>
</gene>
<evidence type="ECO:0000313" key="4">
    <source>
        <dbReference type="Proteomes" id="UP000050465"/>
    </source>
</evidence>
<dbReference type="InterPro" id="IPR013429">
    <property type="entry name" value="Regulatory_FmdB_Zinc_ribbon"/>
</dbReference>
<feature type="domain" description="Putative regulatory protein FmdB zinc ribbon" evidence="2">
    <location>
        <begin position="1"/>
        <end position="41"/>
    </location>
</feature>
<proteinExistence type="predicted"/>
<dbReference type="AlphaFoldDB" id="A0A0P7ZQH6"/>
<reference evidence="3 4" key="1">
    <citation type="submission" date="2015-09" db="EMBL/GenBank/DDBJ databases">
        <title>Identification and resolution of microdiversity through metagenomic sequencing of parallel consortia.</title>
        <authorList>
            <person name="Nelson W.C."/>
            <person name="Romine M.F."/>
            <person name="Lindemann S.R."/>
        </authorList>
    </citation>
    <scope>NUCLEOTIDE SEQUENCE [LARGE SCALE GENOMIC DNA]</scope>
    <source>
        <strain evidence="3">Ana</strain>
    </source>
</reference>
<dbReference type="EMBL" id="LJZR01000012">
    <property type="protein sequence ID" value="KPQ35384.1"/>
    <property type="molecule type" value="Genomic_DNA"/>
</dbReference>
<feature type="region of interest" description="Disordered" evidence="1">
    <location>
        <begin position="65"/>
        <end position="94"/>
    </location>
</feature>
<sequence length="94" mass="10353">MPLYDYKCDGCGPFEMWHTMSETSLPKTCPECDATASRVFTAPNISLGSGSLMKKVGLKDPRIVKRQGEPAKPQNQSAKQGSRPWMLGHAAERL</sequence>
<protein>
    <submittedName>
        <fullName evidence="3">Putative regulatory protein, FmdB family</fullName>
    </submittedName>
</protein>
<comment type="caution">
    <text evidence="3">The sequence shown here is derived from an EMBL/GenBank/DDBJ whole genome shotgun (WGS) entry which is preliminary data.</text>
</comment>
<dbReference type="SMART" id="SM00834">
    <property type="entry name" value="CxxC_CXXC_SSSS"/>
    <property type="match status" value="1"/>
</dbReference>
<evidence type="ECO:0000256" key="1">
    <source>
        <dbReference type="SAM" id="MobiDB-lite"/>
    </source>
</evidence>
<dbReference type="NCBIfam" id="TIGR02605">
    <property type="entry name" value="CxxC_CxxC_SSSS"/>
    <property type="match status" value="1"/>
</dbReference>
<organism evidence="3 4">
    <name type="scientific">Phormidesmis priestleyi Ana</name>
    <dbReference type="NCBI Taxonomy" id="1666911"/>
    <lineage>
        <taxon>Bacteria</taxon>
        <taxon>Bacillati</taxon>
        <taxon>Cyanobacteriota</taxon>
        <taxon>Cyanophyceae</taxon>
        <taxon>Leptolyngbyales</taxon>
        <taxon>Leptolyngbyaceae</taxon>
        <taxon>Phormidesmis</taxon>
    </lineage>
</organism>
<dbReference type="Pfam" id="PF09723">
    <property type="entry name" value="Zn_ribbon_8"/>
    <property type="match status" value="1"/>
</dbReference>
<accession>A0A0P7ZQH6</accession>
<dbReference type="STRING" id="1666911.HLUCCA11_10505"/>